<feature type="domain" description="Amidohydrolase-related" evidence="2">
    <location>
        <begin position="78"/>
        <end position="426"/>
    </location>
</feature>
<keyword evidence="4" id="KW-1185">Reference proteome</keyword>
<name>A0ABW3SY62_9CAUL</name>
<sequence length="446" mass="47125">MIKSAALAVFALLSAAAAQAEPYVLYKDAILIDGTGAPPKGPATILVKGERIERVWFGNELAFKLPPDSKVVDATGLYVLPGLINSHEHLATPPNRPFAEAQLKRDLYGGVTGQRDMADDLRQVADLARASRVGEIPAPDIHYAALMAGPDFFKDPRTHAVSAGATPGRTPWMQAIDARTDLRTAVTLARGTSASAIKVYADLPGARVKAIVAEAHRQGIPVWAHAAVFPAKPSEVIASGADALSHVCMLAYEVSDPVPGAYHDRAPVDEARLGQGDNPVIGKLLGQMKAKGTVLDATLFVYEGLDRRAAANPKAKPYCTLAVAARLTDQARRAGVTISAGTDGFSPPEDPYPGLYQELDLLVKTAGFTPLQAIQAATEGGAKSITRDPDFGTIAPGKLANLMFTAKDPSADIGALRTVVLTVKRGVAYPRSDYDPKADLAARKED</sequence>
<reference evidence="4" key="1">
    <citation type="journal article" date="2019" name="Int. J. Syst. Evol. Microbiol.">
        <title>The Global Catalogue of Microorganisms (GCM) 10K type strain sequencing project: providing services to taxonomists for standard genome sequencing and annotation.</title>
        <authorList>
            <consortium name="The Broad Institute Genomics Platform"/>
            <consortium name="The Broad Institute Genome Sequencing Center for Infectious Disease"/>
            <person name="Wu L."/>
            <person name="Ma J."/>
        </authorList>
    </citation>
    <scope>NUCLEOTIDE SEQUENCE [LARGE SCALE GENOMIC DNA]</scope>
    <source>
        <strain evidence="4">CCUG 55074</strain>
    </source>
</reference>
<evidence type="ECO:0000259" key="2">
    <source>
        <dbReference type="Pfam" id="PF01979"/>
    </source>
</evidence>
<comment type="caution">
    <text evidence="3">The sequence shown here is derived from an EMBL/GenBank/DDBJ whole genome shotgun (WGS) entry which is preliminary data.</text>
</comment>
<evidence type="ECO:0000256" key="1">
    <source>
        <dbReference type="SAM" id="SignalP"/>
    </source>
</evidence>
<dbReference type="SUPFAM" id="SSF51556">
    <property type="entry name" value="Metallo-dependent hydrolases"/>
    <property type="match status" value="1"/>
</dbReference>
<dbReference type="InterPro" id="IPR051781">
    <property type="entry name" value="Metallo-dep_Hydrolase"/>
</dbReference>
<evidence type="ECO:0000313" key="4">
    <source>
        <dbReference type="Proteomes" id="UP001597216"/>
    </source>
</evidence>
<dbReference type="InterPro" id="IPR032466">
    <property type="entry name" value="Metal_Hydrolase"/>
</dbReference>
<feature type="chain" id="PRO_5045929381" evidence="1">
    <location>
        <begin position="21"/>
        <end position="446"/>
    </location>
</feature>
<organism evidence="3 4">
    <name type="scientific">Phenylobacterium conjunctum</name>
    <dbReference type="NCBI Taxonomy" id="1298959"/>
    <lineage>
        <taxon>Bacteria</taxon>
        <taxon>Pseudomonadati</taxon>
        <taxon>Pseudomonadota</taxon>
        <taxon>Alphaproteobacteria</taxon>
        <taxon>Caulobacterales</taxon>
        <taxon>Caulobacteraceae</taxon>
        <taxon>Phenylobacterium</taxon>
    </lineage>
</organism>
<dbReference type="RefSeq" id="WP_377352416.1">
    <property type="nucleotide sequence ID" value="NZ_JBHTLQ010000005.1"/>
</dbReference>
<accession>A0ABW3SY62</accession>
<dbReference type="Gene3D" id="1.20.58.520">
    <property type="entry name" value="Amidohydrolase"/>
    <property type="match status" value="1"/>
</dbReference>
<keyword evidence="1" id="KW-0732">Signal</keyword>
<dbReference type="Gene3D" id="3.40.50.10910">
    <property type="entry name" value="Amidohydrolase"/>
    <property type="match status" value="1"/>
</dbReference>
<feature type="signal peptide" evidence="1">
    <location>
        <begin position="1"/>
        <end position="20"/>
    </location>
</feature>
<evidence type="ECO:0000313" key="3">
    <source>
        <dbReference type="EMBL" id="MFD1189548.1"/>
    </source>
</evidence>
<dbReference type="Gene3D" id="2.30.40.10">
    <property type="entry name" value="Urease, subunit C, domain 1"/>
    <property type="match status" value="1"/>
</dbReference>
<dbReference type="SUPFAM" id="SSF51338">
    <property type="entry name" value="Composite domain of metallo-dependent hydrolases"/>
    <property type="match status" value="1"/>
</dbReference>
<gene>
    <name evidence="3" type="ORF">ACFQ27_03070</name>
</gene>
<dbReference type="Pfam" id="PF01979">
    <property type="entry name" value="Amidohydro_1"/>
    <property type="match status" value="1"/>
</dbReference>
<proteinExistence type="predicted"/>
<dbReference type="PANTHER" id="PTHR43135">
    <property type="entry name" value="ALPHA-D-RIBOSE 1-METHYLPHOSPHONATE 5-TRIPHOSPHATE DIPHOSPHATASE"/>
    <property type="match status" value="1"/>
</dbReference>
<dbReference type="Gene3D" id="3.30.110.90">
    <property type="entry name" value="Amidohydrolase"/>
    <property type="match status" value="1"/>
</dbReference>
<protein>
    <submittedName>
        <fullName evidence="3">Amidohydrolase family protein</fullName>
    </submittedName>
</protein>
<dbReference type="PANTHER" id="PTHR43135:SF3">
    <property type="entry name" value="ALPHA-D-RIBOSE 1-METHYLPHOSPHONATE 5-TRIPHOSPHATE DIPHOSPHATASE"/>
    <property type="match status" value="1"/>
</dbReference>
<dbReference type="InterPro" id="IPR011059">
    <property type="entry name" value="Metal-dep_hydrolase_composite"/>
</dbReference>
<dbReference type="Proteomes" id="UP001597216">
    <property type="component" value="Unassembled WGS sequence"/>
</dbReference>
<dbReference type="EMBL" id="JBHTLQ010000005">
    <property type="protein sequence ID" value="MFD1189548.1"/>
    <property type="molecule type" value="Genomic_DNA"/>
</dbReference>
<dbReference type="InterPro" id="IPR006680">
    <property type="entry name" value="Amidohydro-rel"/>
</dbReference>